<evidence type="ECO:0000256" key="6">
    <source>
        <dbReference type="ARBA" id="ARBA00022729"/>
    </source>
</evidence>
<feature type="compositionally biased region" description="Pro residues" evidence="15">
    <location>
        <begin position="534"/>
        <end position="546"/>
    </location>
</feature>
<evidence type="ECO:0000256" key="16">
    <source>
        <dbReference type="SAM" id="SignalP"/>
    </source>
</evidence>
<dbReference type="GO" id="GO:0071555">
    <property type="term" value="P:cell wall organization"/>
    <property type="evidence" value="ECO:0007669"/>
    <property type="project" value="UniProtKB-KW"/>
</dbReference>
<sequence>MHIHRLLFSLALLGASASALAASASTVNNDATTQIDPDDCPGYDAQNVSWVGDSRLTADLVLRAPCALFGTGTGAGGKDHDVERLKLEVVVETQNRVHLKITDPTTKRFEVPESVFPRPSPSRGPVDRRTADLRFTYTASPFSFTISRSSSNETIFSTSAHPLIFHPQYVRVKTSLPQNPNIYGLGEHTEAFRLDPITSSTSTSSNTSSSSTVTLTRTFWARDAFGIPQGTNLYGTHPIYFEHRVGGTHGVMFLSSEGMDVKISKTTSTDNANEKWALEYTAIGGIVDLYFLSGNPDTTSHLGNPSSTASESTSLNRANVNTPIELAKQYAQLVGLPAEVPYWSFGLHQCRFGYQNFVDVAEVIGNYSEAGIPLETMWTDIDYMHGRRIFTLDPDYFPKQRMREIVKFLHERDQKFVLMTDPAVAYTPQETGADGYLPYTRGTTLDVWLKATSNSSGSVGEGGVSLGLVWPGVTVYPDWFHPKAQDYWTNEFKIFYDPEDGIDIDGAWIDMNEPASFCNLPCTDIFDQAVQQALPPPRSSPPPDPNTPIFGDADNNTKRGETAIYRQHIGLNRRQPEDDRDVLNPPYAINNAAGALSSKTAFVDAIHANGVLEYDAHNLYGTMMSTATRNAMLARRPGLRTLVITRSTFAGAGSHVGKWLGDNVSAWDQYRKSIAGMLGMASVFQVPMVGSDICGYSGNTTETLCARWAMLGAFYPFMRNHNSDTSISQEYYRWPLVTEAAKNAIDIRYRLLDYLYTAFHQAHLDGTPVVHPLWFKYPKDPATFALDLQFFFGDSVLVSPVTQENTTSVSVYLPRDTFYDFHTLAPVQGEGSTITLDDIPYTQIPLHIKGGAVLPLRARSAMTTTALRKEDFEFVVAIGGDGKAEGALYVDDGVSIQPASTTNVKMTFGGARLDVRGTFGFKTGVAVQRVRFLGVQRAPKVAQVNGRRVAFEYEAATKVLDVSVGLPLDGNFWVSFA</sequence>
<comment type="similarity">
    <text evidence="3 14">Belongs to the glycosyl hydrolase 31 family.</text>
</comment>
<keyword evidence="5" id="KW-0964">Secreted</keyword>
<reference evidence="20" key="1">
    <citation type="submission" date="2019-07" db="EMBL/GenBank/DDBJ databases">
        <authorList>
            <person name="Palmer J.M."/>
        </authorList>
    </citation>
    <scope>NUCLEOTIDE SEQUENCE</scope>
    <source>
        <strain evidence="20">PC9</strain>
    </source>
</reference>
<evidence type="ECO:0000313" key="21">
    <source>
        <dbReference type="Proteomes" id="UP000623687"/>
    </source>
</evidence>
<evidence type="ECO:0000256" key="5">
    <source>
        <dbReference type="ARBA" id="ARBA00022525"/>
    </source>
</evidence>
<feature type="chain" id="PRO_5034947007" description="beta-glucosidase" evidence="16">
    <location>
        <begin position="22"/>
        <end position="977"/>
    </location>
</feature>
<keyword evidence="9" id="KW-0119">Carbohydrate metabolism</keyword>
<evidence type="ECO:0000256" key="15">
    <source>
        <dbReference type="SAM" id="MobiDB-lite"/>
    </source>
</evidence>
<evidence type="ECO:0000256" key="8">
    <source>
        <dbReference type="ARBA" id="ARBA00023180"/>
    </source>
</evidence>
<dbReference type="CDD" id="cd14752">
    <property type="entry name" value="GH31_N"/>
    <property type="match status" value="1"/>
</dbReference>
<dbReference type="EMBL" id="JACETU010000001">
    <property type="protein sequence ID" value="KAF7441327.1"/>
    <property type="molecule type" value="Genomic_DNA"/>
</dbReference>
<feature type="domain" description="Glycosyl hydrolase family 31 C-terminal" evidence="19">
    <location>
        <begin position="766"/>
        <end position="854"/>
    </location>
</feature>
<dbReference type="GO" id="GO:0008422">
    <property type="term" value="F:beta-glucosidase activity"/>
    <property type="evidence" value="ECO:0007669"/>
    <property type="project" value="UniProtKB-EC"/>
</dbReference>
<evidence type="ECO:0000313" key="20">
    <source>
        <dbReference type="EMBL" id="KAF7441327.1"/>
    </source>
</evidence>
<evidence type="ECO:0000259" key="18">
    <source>
        <dbReference type="Pfam" id="PF13802"/>
    </source>
</evidence>
<keyword evidence="11" id="KW-0961">Cell wall biogenesis/degradation</keyword>
<evidence type="ECO:0000256" key="13">
    <source>
        <dbReference type="ARBA" id="ARBA00025512"/>
    </source>
</evidence>
<dbReference type="CDD" id="cd06602">
    <property type="entry name" value="GH31_MGAM_SI_GAA"/>
    <property type="match status" value="1"/>
</dbReference>
<comment type="function">
    <text evidence="13">Glucosidase involved in the degradation of cellulosic biomass. Has both alpha- and beta-glucosidase activity.</text>
</comment>
<dbReference type="GeneID" id="59371517"/>
<name>A0A8H7A646_PLEOS</name>
<dbReference type="GO" id="GO:0030246">
    <property type="term" value="F:carbohydrate binding"/>
    <property type="evidence" value="ECO:0007669"/>
    <property type="project" value="InterPro"/>
</dbReference>
<evidence type="ECO:0000256" key="9">
    <source>
        <dbReference type="ARBA" id="ARBA00023277"/>
    </source>
</evidence>
<evidence type="ECO:0000256" key="4">
    <source>
        <dbReference type="ARBA" id="ARBA00012744"/>
    </source>
</evidence>
<dbReference type="Gene3D" id="2.60.40.1180">
    <property type="entry name" value="Golgi alpha-mannosidase II"/>
    <property type="match status" value="2"/>
</dbReference>
<dbReference type="InterPro" id="IPR025887">
    <property type="entry name" value="Glyco_hydro_31_N_dom"/>
</dbReference>
<evidence type="ECO:0000259" key="17">
    <source>
        <dbReference type="Pfam" id="PF01055"/>
    </source>
</evidence>
<evidence type="ECO:0000256" key="11">
    <source>
        <dbReference type="ARBA" id="ARBA00023316"/>
    </source>
</evidence>
<feature type="signal peptide" evidence="16">
    <location>
        <begin position="1"/>
        <end position="21"/>
    </location>
</feature>
<protein>
    <recommendedName>
        <fullName evidence="4">beta-glucosidase</fullName>
        <ecNumber evidence="4">3.2.1.21</ecNumber>
    </recommendedName>
</protein>
<dbReference type="InterPro" id="IPR013780">
    <property type="entry name" value="Glyco_hydro_b"/>
</dbReference>
<dbReference type="Pfam" id="PF01055">
    <property type="entry name" value="Glyco_hydro_31_2nd"/>
    <property type="match status" value="1"/>
</dbReference>
<dbReference type="SUPFAM" id="SSF51011">
    <property type="entry name" value="Glycosyl hydrolase domain"/>
    <property type="match status" value="1"/>
</dbReference>
<keyword evidence="8" id="KW-0325">Glycoprotein</keyword>
<evidence type="ECO:0000256" key="14">
    <source>
        <dbReference type="RuleBase" id="RU361185"/>
    </source>
</evidence>
<dbReference type="GO" id="GO:0000272">
    <property type="term" value="P:polysaccharide catabolic process"/>
    <property type="evidence" value="ECO:0007669"/>
    <property type="project" value="UniProtKB-KW"/>
</dbReference>
<keyword evidence="7 14" id="KW-0378">Hydrolase</keyword>
<dbReference type="RefSeq" id="XP_036637171.1">
    <property type="nucleotide sequence ID" value="XM_036771326.1"/>
</dbReference>
<dbReference type="SUPFAM" id="SSF51445">
    <property type="entry name" value="(Trans)glycosidases"/>
    <property type="match status" value="1"/>
</dbReference>
<comment type="subcellular location">
    <subcellularLocation>
        <location evidence="2">Secreted</location>
    </subcellularLocation>
</comment>
<dbReference type="InterPro" id="IPR000322">
    <property type="entry name" value="Glyco_hydro_31_TIM"/>
</dbReference>
<dbReference type="SUPFAM" id="SSF74650">
    <property type="entry name" value="Galactose mutarotase-like"/>
    <property type="match status" value="1"/>
</dbReference>
<accession>A0A8H7A646</accession>
<proteinExistence type="inferred from homology"/>
<feature type="domain" description="Glycoside hydrolase family 31 TIM barrel" evidence="17">
    <location>
        <begin position="337"/>
        <end position="758"/>
    </location>
</feature>
<dbReference type="AlphaFoldDB" id="A0A8H7A646"/>
<evidence type="ECO:0000256" key="12">
    <source>
        <dbReference type="ARBA" id="ARBA00023326"/>
    </source>
</evidence>
<evidence type="ECO:0000259" key="19">
    <source>
        <dbReference type="Pfam" id="PF21365"/>
    </source>
</evidence>
<dbReference type="InterPro" id="IPR011013">
    <property type="entry name" value="Gal_mutarotase_sf_dom"/>
</dbReference>
<dbReference type="VEuPathDB" id="FungiDB:PC9H_001676"/>
<feature type="domain" description="Glycoside hydrolase family 31 N-terminal" evidence="18">
    <location>
        <begin position="105"/>
        <end position="257"/>
    </location>
</feature>
<dbReference type="Gene3D" id="3.20.20.80">
    <property type="entry name" value="Glycosidases"/>
    <property type="match status" value="1"/>
</dbReference>
<keyword evidence="10 14" id="KW-0326">Glycosidase</keyword>
<keyword evidence="21" id="KW-1185">Reference proteome</keyword>
<gene>
    <name evidence="20" type="ORF">PC9H_001676</name>
</gene>
<dbReference type="Gene3D" id="2.60.40.1760">
    <property type="entry name" value="glycosyl hydrolase (family 31)"/>
    <property type="match status" value="1"/>
</dbReference>
<dbReference type="Pfam" id="PF21365">
    <property type="entry name" value="Glyco_hydro_31_3rd"/>
    <property type="match status" value="1"/>
</dbReference>
<dbReference type="EC" id="3.2.1.21" evidence="4"/>
<evidence type="ECO:0000256" key="7">
    <source>
        <dbReference type="ARBA" id="ARBA00022801"/>
    </source>
</evidence>
<dbReference type="PANTHER" id="PTHR22762">
    <property type="entry name" value="ALPHA-GLUCOSIDASE"/>
    <property type="match status" value="1"/>
</dbReference>
<dbReference type="Pfam" id="PF13802">
    <property type="entry name" value="Gal_mutarotas_2"/>
    <property type="match status" value="1"/>
</dbReference>
<dbReference type="PANTHER" id="PTHR22762:SF67">
    <property type="entry name" value="ALPHA_BETA-GLUCOSIDASE AGDC-RELATED"/>
    <property type="match status" value="1"/>
</dbReference>
<comment type="caution">
    <text evidence="20">The sequence shown here is derived from an EMBL/GenBank/DDBJ whole genome shotgun (WGS) entry which is preliminary data.</text>
</comment>
<comment type="catalytic activity">
    <reaction evidence="1">
        <text>Hydrolysis of terminal, non-reducing beta-D-glucosyl residues with release of beta-D-glucose.</text>
        <dbReference type="EC" id="3.2.1.21"/>
    </reaction>
</comment>
<dbReference type="GO" id="GO:0005576">
    <property type="term" value="C:extracellular region"/>
    <property type="evidence" value="ECO:0007669"/>
    <property type="project" value="UniProtKB-SubCell"/>
</dbReference>
<evidence type="ECO:0000256" key="3">
    <source>
        <dbReference type="ARBA" id="ARBA00007806"/>
    </source>
</evidence>
<evidence type="ECO:0000256" key="1">
    <source>
        <dbReference type="ARBA" id="ARBA00000448"/>
    </source>
</evidence>
<dbReference type="OrthoDB" id="5839090at2759"/>
<dbReference type="Proteomes" id="UP000623687">
    <property type="component" value="Unassembled WGS sequence"/>
</dbReference>
<dbReference type="InterPro" id="IPR017853">
    <property type="entry name" value="GH"/>
</dbReference>
<feature type="region of interest" description="Disordered" evidence="15">
    <location>
        <begin position="533"/>
        <end position="557"/>
    </location>
</feature>
<evidence type="ECO:0000256" key="2">
    <source>
        <dbReference type="ARBA" id="ARBA00004613"/>
    </source>
</evidence>
<evidence type="ECO:0000256" key="10">
    <source>
        <dbReference type="ARBA" id="ARBA00023295"/>
    </source>
</evidence>
<dbReference type="InterPro" id="IPR048395">
    <property type="entry name" value="Glyco_hydro_31_C"/>
</dbReference>
<organism evidence="20 21">
    <name type="scientific">Pleurotus ostreatus</name>
    <name type="common">Oyster mushroom</name>
    <name type="synonym">White-rot fungus</name>
    <dbReference type="NCBI Taxonomy" id="5322"/>
    <lineage>
        <taxon>Eukaryota</taxon>
        <taxon>Fungi</taxon>
        <taxon>Dikarya</taxon>
        <taxon>Basidiomycota</taxon>
        <taxon>Agaricomycotina</taxon>
        <taxon>Agaricomycetes</taxon>
        <taxon>Agaricomycetidae</taxon>
        <taxon>Agaricales</taxon>
        <taxon>Pleurotineae</taxon>
        <taxon>Pleurotaceae</taxon>
        <taxon>Pleurotus</taxon>
    </lineage>
</organism>
<keyword evidence="6 16" id="KW-0732">Signal</keyword>
<keyword evidence="12" id="KW-0624">Polysaccharide degradation</keyword>